<dbReference type="STRING" id="561061.SAMN05660862_2299"/>
<feature type="compositionally biased region" description="Basic residues" evidence="1">
    <location>
        <begin position="147"/>
        <end position="160"/>
    </location>
</feature>
<gene>
    <name evidence="3" type="ORF">SAMN05660862_2299</name>
</gene>
<protein>
    <submittedName>
        <fullName evidence="3">Uncharacterized protein</fullName>
    </submittedName>
</protein>
<sequence>MKKYFYAALVMGLFTAVTPAQAQLSVSVNIGAQPQWGPVGYDYVRYYYIPEIDVYYDVSSRKYTYYQGNRWVTRSSLPRVYGRVDLYRTYKVVINDRNPWHHHGRYKKQYGHYAHNHSQHVLRDYHKDHRKYEKYEKKRDKHERKAYEKHRKHYDRGRRD</sequence>
<keyword evidence="2" id="KW-0732">Signal</keyword>
<feature type="chain" id="PRO_5043545613" evidence="2">
    <location>
        <begin position="23"/>
        <end position="160"/>
    </location>
</feature>
<proteinExistence type="predicted"/>
<keyword evidence="4" id="KW-1185">Reference proteome</keyword>
<feature type="signal peptide" evidence="2">
    <location>
        <begin position="1"/>
        <end position="22"/>
    </location>
</feature>
<dbReference type="Proteomes" id="UP000192980">
    <property type="component" value="Unassembled WGS sequence"/>
</dbReference>
<organism evidence="3 4">
    <name type="scientific">Sphingobacterium psychroaquaticum</name>
    <dbReference type="NCBI Taxonomy" id="561061"/>
    <lineage>
        <taxon>Bacteria</taxon>
        <taxon>Pseudomonadati</taxon>
        <taxon>Bacteroidota</taxon>
        <taxon>Sphingobacteriia</taxon>
        <taxon>Sphingobacteriales</taxon>
        <taxon>Sphingobacteriaceae</taxon>
        <taxon>Sphingobacterium</taxon>
    </lineage>
</organism>
<reference evidence="3 4" key="1">
    <citation type="submission" date="2017-04" db="EMBL/GenBank/DDBJ databases">
        <authorList>
            <person name="Afonso C.L."/>
            <person name="Miller P.J."/>
            <person name="Scott M.A."/>
            <person name="Spackman E."/>
            <person name="Goraichik I."/>
            <person name="Dimitrov K.M."/>
            <person name="Suarez D.L."/>
            <person name="Swayne D.E."/>
        </authorList>
    </citation>
    <scope>NUCLEOTIDE SEQUENCE [LARGE SCALE GENOMIC DNA]</scope>
    <source>
        <strain evidence="3 4">DSM 22418</strain>
    </source>
</reference>
<feature type="compositionally biased region" description="Basic and acidic residues" evidence="1">
    <location>
        <begin position="132"/>
        <end position="146"/>
    </location>
</feature>
<dbReference type="EMBL" id="FXAU01000003">
    <property type="protein sequence ID" value="SMG32942.1"/>
    <property type="molecule type" value="Genomic_DNA"/>
</dbReference>
<evidence type="ECO:0000313" key="4">
    <source>
        <dbReference type="Proteomes" id="UP000192980"/>
    </source>
</evidence>
<dbReference type="RefSeq" id="WP_085473010.1">
    <property type="nucleotide sequence ID" value="NZ_CP038029.1"/>
</dbReference>
<evidence type="ECO:0000256" key="1">
    <source>
        <dbReference type="SAM" id="MobiDB-lite"/>
    </source>
</evidence>
<name>A0A1X7JX47_9SPHI</name>
<accession>A0A1X7JX47</accession>
<evidence type="ECO:0000256" key="2">
    <source>
        <dbReference type="SAM" id="SignalP"/>
    </source>
</evidence>
<feature type="region of interest" description="Disordered" evidence="1">
    <location>
        <begin position="132"/>
        <end position="160"/>
    </location>
</feature>
<evidence type="ECO:0000313" key="3">
    <source>
        <dbReference type="EMBL" id="SMG32942.1"/>
    </source>
</evidence>
<dbReference type="OrthoDB" id="799522at2"/>
<dbReference type="AlphaFoldDB" id="A0A1X7JX47"/>